<evidence type="ECO:0000256" key="4">
    <source>
        <dbReference type="ARBA" id="ARBA00022989"/>
    </source>
</evidence>
<evidence type="ECO:0000256" key="2">
    <source>
        <dbReference type="ARBA" id="ARBA00022475"/>
    </source>
</evidence>
<dbReference type="InterPro" id="IPR002797">
    <property type="entry name" value="Polysacc_synth"/>
</dbReference>
<name>S7TC21_DESML</name>
<evidence type="ECO:0008006" key="9">
    <source>
        <dbReference type="Google" id="ProtNLM"/>
    </source>
</evidence>
<dbReference type="EMBL" id="ATHJ01000121">
    <property type="protein sequence ID" value="EPR34090.1"/>
    <property type="molecule type" value="Genomic_DNA"/>
</dbReference>
<evidence type="ECO:0000256" key="1">
    <source>
        <dbReference type="ARBA" id="ARBA00004651"/>
    </source>
</evidence>
<feature type="transmembrane region" description="Helical" evidence="6">
    <location>
        <begin position="20"/>
        <end position="41"/>
    </location>
</feature>
<feature type="transmembrane region" description="Helical" evidence="6">
    <location>
        <begin position="192"/>
        <end position="220"/>
    </location>
</feature>
<dbReference type="STRING" id="897.B2D07_16780"/>
<protein>
    <recommendedName>
        <fullName evidence="9">Polysaccharide biosynthesis protein</fullName>
    </recommendedName>
</protein>
<evidence type="ECO:0000256" key="3">
    <source>
        <dbReference type="ARBA" id="ARBA00022692"/>
    </source>
</evidence>
<dbReference type="PANTHER" id="PTHR30250">
    <property type="entry name" value="PST FAMILY PREDICTED COLANIC ACID TRANSPORTER"/>
    <property type="match status" value="1"/>
</dbReference>
<proteinExistence type="predicted"/>
<comment type="subcellular location">
    <subcellularLocation>
        <location evidence="1">Cell membrane</location>
        <topology evidence="1">Multi-pass membrane protein</topology>
    </subcellularLocation>
</comment>
<comment type="caution">
    <text evidence="7">The sequence shown here is derived from an EMBL/GenBank/DDBJ whole genome shotgun (WGS) entry which is preliminary data.</text>
</comment>
<dbReference type="AlphaFoldDB" id="S7TC21"/>
<keyword evidence="2" id="KW-1003">Cell membrane</keyword>
<dbReference type="PANTHER" id="PTHR30250:SF11">
    <property type="entry name" value="O-ANTIGEN TRANSPORTER-RELATED"/>
    <property type="match status" value="1"/>
</dbReference>
<feature type="transmembrane region" description="Helical" evidence="6">
    <location>
        <begin position="160"/>
        <end position="180"/>
    </location>
</feature>
<dbReference type="Proteomes" id="UP000014977">
    <property type="component" value="Unassembled WGS sequence"/>
</dbReference>
<keyword evidence="3 6" id="KW-0812">Transmembrane</keyword>
<dbReference type="GO" id="GO:0005886">
    <property type="term" value="C:plasma membrane"/>
    <property type="evidence" value="ECO:0007669"/>
    <property type="project" value="UniProtKB-SubCell"/>
</dbReference>
<organism evidence="7 8">
    <name type="scientific">Desulfococcus multivorans DSM 2059</name>
    <dbReference type="NCBI Taxonomy" id="1121405"/>
    <lineage>
        <taxon>Bacteria</taxon>
        <taxon>Pseudomonadati</taxon>
        <taxon>Thermodesulfobacteriota</taxon>
        <taxon>Desulfobacteria</taxon>
        <taxon>Desulfobacterales</taxon>
        <taxon>Desulfococcaceae</taxon>
        <taxon>Desulfococcus</taxon>
    </lineage>
</organism>
<reference evidence="7 8" key="1">
    <citation type="journal article" date="2013" name="Genome Announc.">
        <title>Draft genome sequences for three mercury-methylating, sulfate-reducing bacteria.</title>
        <authorList>
            <person name="Brown S.D."/>
            <person name="Hurt R.A.Jr."/>
            <person name="Gilmour C.C."/>
            <person name="Elias D.A."/>
        </authorList>
    </citation>
    <scope>NUCLEOTIDE SEQUENCE [LARGE SCALE GENOMIC DNA]</scope>
    <source>
        <strain evidence="7 8">DSM 2059</strain>
    </source>
</reference>
<feature type="transmembrane region" description="Helical" evidence="6">
    <location>
        <begin position="93"/>
        <end position="121"/>
    </location>
</feature>
<evidence type="ECO:0000313" key="8">
    <source>
        <dbReference type="Proteomes" id="UP000014977"/>
    </source>
</evidence>
<gene>
    <name evidence="7" type="ORF">dsmv_3431</name>
</gene>
<dbReference type="Pfam" id="PF01943">
    <property type="entry name" value="Polysacc_synt"/>
    <property type="match status" value="1"/>
</dbReference>
<dbReference type="RefSeq" id="WP_020878564.1">
    <property type="nucleotide sequence ID" value="NZ_ATHJ01000121.1"/>
</dbReference>
<keyword evidence="5 6" id="KW-0472">Membrane</keyword>
<keyword evidence="8" id="KW-1185">Reference proteome</keyword>
<feature type="transmembrane region" description="Helical" evidence="6">
    <location>
        <begin position="390"/>
        <end position="413"/>
    </location>
</feature>
<sequence length="441" mass="49483">MTFTIALKDNPLIRRIGKNFSIGFVGSVLLLIFSLLRTTLLTKNLPIADYGRILVVMNFFSFMAMLFGLRVNDFIYRFYPQFNNRLGHNELKGIVFISFILSFTVGFVIAVGTYMSAYWVAEIFYKDPSYAPLFRIFAIAAFFIAFEGFYSSILRLHDRFILIILPQITGAAFSLGIIAYQLVYAGSVTIKLAIWAITAGMLITALSALLFSILCILPLLRCTKGTGIRSLKKHRRNIFSTLFQTNLTGYLKLGSDTGGMFLLGILATPNQVALYGIARQLAKVLQVVQNNVQNALTPEIVSLWAQQKIKQLYELINAYSKISLISGAIIACVAAIVSKPIILAFTTPDYLNALPVFYVFIFTIYMTFVSLVFFPLALAMNQMARRNLVVSIRFVYLLIGIILGLNAMMLAMVELFGALTTRLLNDIPLLRNLRRIYNTEL</sequence>
<keyword evidence="4 6" id="KW-1133">Transmembrane helix</keyword>
<accession>S7TC21</accession>
<feature type="transmembrane region" description="Helical" evidence="6">
    <location>
        <begin position="53"/>
        <end position="72"/>
    </location>
</feature>
<dbReference type="InterPro" id="IPR050833">
    <property type="entry name" value="Poly_Biosynth_Transport"/>
</dbReference>
<evidence type="ECO:0000313" key="7">
    <source>
        <dbReference type="EMBL" id="EPR34090.1"/>
    </source>
</evidence>
<feature type="transmembrane region" description="Helical" evidence="6">
    <location>
        <begin position="318"/>
        <end position="337"/>
    </location>
</feature>
<evidence type="ECO:0000256" key="5">
    <source>
        <dbReference type="ARBA" id="ARBA00023136"/>
    </source>
</evidence>
<feature type="transmembrane region" description="Helical" evidence="6">
    <location>
        <begin position="357"/>
        <end position="378"/>
    </location>
</feature>
<feature type="transmembrane region" description="Helical" evidence="6">
    <location>
        <begin position="133"/>
        <end position="153"/>
    </location>
</feature>
<evidence type="ECO:0000256" key="6">
    <source>
        <dbReference type="SAM" id="Phobius"/>
    </source>
</evidence>